<dbReference type="EC" id="1.8.1.9" evidence="7"/>
<dbReference type="PRINTS" id="PR00469">
    <property type="entry name" value="PNDRDTASEII"/>
</dbReference>
<evidence type="ECO:0000256" key="2">
    <source>
        <dbReference type="ARBA" id="ARBA00022827"/>
    </source>
</evidence>
<keyword evidence="4" id="KW-1015">Disulfide bond</keyword>
<keyword evidence="5 7" id="KW-0676">Redox-active center</keyword>
<evidence type="ECO:0000256" key="7">
    <source>
        <dbReference type="RuleBase" id="RU003880"/>
    </source>
</evidence>
<comment type="subunit">
    <text evidence="7">Homodimer.</text>
</comment>
<keyword evidence="8" id="KW-0521">NADP</keyword>
<dbReference type="InterPro" id="IPR008255">
    <property type="entry name" value="Pyr_nucl-diS_OxRdtase_2_AS"/>
</dbReference>
<sequence length="333" mass="35843">MSEVRNVIIIGSGPTGYTAAVYAARASLNPLVFEGSVTAGGALMNTTEVENFPGFRDGIMGPALMDEMRAQAERFGAELVPDDVVEVDLTGDVKVVKTATDTYEARSVILATGSGYRKLGLPREEELSGRGVSWCATCDGFFFREQAIAVIGGGDSAVEEATFLTRFGSKVYLIHRRDELRASKIMQERAFADPKLEMVWNSEITSINGDDRLESLTLRDTVTGEERQLDVTGLFIAIGHDPRSELLTGQVDLDDDGYVLVDHPSTATNLTGVFAAGDLVDHHYRQAITAAGTGCAAALDAERYIASLDHAAQVEASEAETRQIITEVVEATN</sequence>
<keyword evidence="3 7" id="KW-0560">Oxidoreductase</keyword>
<keyword evidence="11" id="KW-1185">Reference proteome</keyword>
<evidence type="ECO:0000256" key="4">
    <source>
        <dbReference type="ARBA" id="ARBA00023157"/>
    </source>
</evidence>
<name>A0A2R7YXT2_9ACTN</name>
<dbReference type="SUPFAM" id="SSF51905">
    <property type="entry name" value="FAD/NAD(P)-binding domain"/>
    <property type="match status" value="1"/>
</dbReference>
<evidence type="ECO:0000259" key="9">
    <source>
        <dbReference type="Pfam" id="PF07992"/>
    </source>
</evidence>
<proteinExistence type="inferred from homology"/>
<dbReference type="Proteomes" id="UP000244867">
    <property type="component" value="Unassembled WGS sequence"/>
</dbReference>
<dbReference type="GO" id="GO:0019430">
    <property type="term" value="P:removal of superoxide radicals"/>
    <property type="evidence" value="ECO:0007669"/>
    <property type="project" value="UniProtKB-UniRule"/>
</dbReference>
<dbReference type="GO" id="GO:0005737">
    <property type="term" value="C:cytoplasm"/>
    <property type="evidence" value="ECO:0007669"/>
    <property type="project" value="InterPro"/>
</dbReference>
<dbReference type="Pfam" id="PF07992">
    <property type="entry name" value="Pyr_redox_2"/>
    <property type="match status" value="1"/>
</dbReference>
<keyword evidence="2 7" id="KW-0274">FAD</keyword>
<keyword evidence="1 7" id="KW-0285">Flavoprotein</keyword>
<comment type="cofactor">
    <cofactor evidence="8">
        <name>FAD</name>
        <dbReference type="ChEBI" id="CHEBI:57692"/>
    </cofactor>
    <text evidence="8">Binds 1 FAD per subunit.</text>
</comment>
<dbReference type="Gene3D" id="3.50.50.60">
    <property type="entry name" value="FAD/NAD(P)-binding domain"/>
    <property type="match status" value="2"/>
</dbReference>
<dbReference type="NCBIfam" id="TIGR01292">
    <property type="entry name" value="TRX_reduct"/>
    <property type="match status" value="1"/>
</dbReference>
<dbReference type="GO" id="GO:0004791">
    <property type="term" value="F:thioredoxin-disulfide reductase (NADPH) activity"/>
    <property type="evidence" value="ECO:0007669"/>
    <property type="project" value="UniProtKB-UniRule"/>
</dbReference>
<dbReference type="EMBL" id="PYXZ01000003">
    <property type="protein sequence ID" value="PUA81195.1"/>
    <property type="molecule type" value="Genomic_DNA"/>
</dbReference>
<dbReference type="OrthoDB" id="9806179at2"/>
<dbReference type="AlphaFoldDB" id="A0A2R7YXT2"/>
<comment type="catalytic activity">
    <reaction evidence="6 7">
        <text>[thioredoxin]-dithiol + NADP(+) = [thioredoxin]-disulfide + NADPH + H(+)</text>
        <dbReference type="Rhea" id="RHEA:20345"/>
        <dbReference type="Rhea" id="RHEA-COMP:10698"/>
        <dbReference type="Rhea" id="RHEA-COMP:10700"/>
        <dbReference type="ChEBI" id="CHEBI:15378"/>
        <dbReference type="ChEBI" id="CHEBI:29950"/>
        <dbReference type="ChEBI" id="CHEBI:50058"/>
        <dbReference type="ChEBI" id="CHEBI:57783"/>
        <dbReference type="ChEBI" id="CHEBI:58349"/>
        <dbReference type="EC" id="1.8.1.9"/>
    </reaction>
</comment>
<evidence type="ECO:0000313" key="11">
    <source>
        <dbReference type="Proteomes" id="UP000244867"/>
    </source>
</evidence>
<organism evidence="10 11">
    <name type="scientific">Nocardioides currus</name>
    <dbReference type="NCBI Taxonomy" id="2133958"/>
    <lineage>
        <taxon>Bacteria</taxon>
        <taxon>Bacillati</taxon>
        <taxon>Actinomycetota</taxon>
        <taxon>Actinomycetes</taxon>
        <taxon>Propionibacteriales</taxon>
        <taxon>Nocardioidaceae</taxon>
        <taxon>Nocardioides</taxon>
    </lineage>
</organism>
<evidence type="ECO:0000256" key="3">
    <source>
        <dbReference type="ARBA" id="ARBA00023002"/>
    </source>
</evidence>
<dbReference type="InterPro" id="IPR036188">
    <property type="entry name" value="FAD/NAD-bd_sf"/>
</dbReference>
<dbReference type="InterPro" id="IPR023753">
    <property type="entry name" value="FAD/NAD-binding_dom"/>
</dbReference>
<comment type="caution">
    <text evidence="10">The sequence shown here is derived from an EMBL/GenBank/DDBJ whole genome shotgun (WGS) entry which is preliminary data.</text>
</comment>
<evidence type="ECO:0000256" key="8">
    <source>
        <dbReference type="RuleBase" id="RU003881"/>
    </source>
</evidence>
<dbReference type="PRINTS" id="PR00368">
    <property type="entry name" value="FADPNR"/>
</dbReference>
<evidence type="ECO:0000256" key="1">
    <source>
        <dbReference type="ARBA" id="ARBA00022630"/>
    </source>
</evidence>
<reference evidence="10 11" key="1">
    <citation type="submission" date="2018-03" db="EMBL/GenBank/DDBJ databases">
        <authorList>
            <person name="Keele B.F."/>
        </authorList>
    </citation>
    <scope>NUCLEOTIDE SEQUENCE [LARGE SCALE GENOMIC DNA]</scope>
    <source>
        <strain evidence="10 11">IB-3</strain>
    </source>
</reference>
<accession>A0A2R7YXT2</accession>
<gene>
    <name evidence="10" type="primary">trxB</name>
    <name evidence="10" type="ORF">C7S10_09140</name>
</gene>
<evidence type="ECO:0000256" key="6">
    <source>
        <dbReference type="ARBA" id="ARBA00048132"/>
    </source>
</evidence>
<dbReference type="InterPro" id="IPR050097">
    <property type="entry name" value="Ferredoxin-NADP_redctase_2"/>
</dbReference>
<dbReference type="PROSITE" id="PS00573">
    <property type="entry name" value="PYRIDINE_REDOX_2"/>
    <property type="match status" value="1"/>
</dbReference>
<dbReference type="RefSeq" id="WP_108344137.1">
    <property type="nucleotide sequence ID" value="NZ_PYXZ01000003.1"/>
</dbReference>
<evidence type="ECO:0000256" key="5">
    <source>
        <dbReference type="ARBA" id="ARBA00023284"/>
    </source>
</evidence>
<feature type="domain" description="FAD/NAD(P)-binding" evidence="9">
    <location>
        <begin position="6"/>
        <end position="294"/>
    </location>
</feature>
<dbReference type="InterPro" id="IPR005982">
    <property type="entry name" value="Thioredox_Rdtase"/>
</dbReference>
<protein>
    <recommendedName>
        <fullName evidence="7">Thioredoxin reductase</fullName>
        <ecNumber evidence="7">1.8.1.9</ecNumber>
    </recommendedName>
</protein>
<comment type="similarity">
    <text evidence="7">Belongs to the class-II pyridine nucleotide-disulfide oxidoreductase family.</text>
</comment>
<dbReference type="PANTHER" id="PTHR48105">
    <property type="entry name" value="THIOREDOXIN REDUCTASE 1-RELATED-RELATED"/>
    <property type="match status" value="1"/>
</dbReference>
<evidence type="ECO:0000313" key="10">
    <source>
        <dbReference type="EMBL" id="PUA81195.1"/>
    </source>
</evidence>